<dbReference type="PRINTS" id="PR01547">
    <property type="entry name" value="YEAST176DUF"/>
</dbReference>
<evidence type="ECO:0000256" key="1">
    <source>
        <dbReference type="ARBA" id="ARBA00009257"/>
    </source>
</evidence>
<dbReference type="SUPFAM" id="SSF50978">
    <property type="entry name" value="WD40 repeat-like"/>
    <property type="match status" value="1"/>
</dbReference>
<dbReference type="PANTHER" id="PTHR12848:SF16">
    <property type="entry name" value="REGULATORY-ASSOCIATED PROTEIN OF MTOR"/>
    <property type="match status" value="1"/>
</dbReference>
<reference evidence="5 6" key="1">
    <citation type="submission" date="2018-03" db="EMBL/GenBank/DDBJ databases">
        <authorList>
            <person name="Fogelqvist J."/>
        </authorList>
    </citation>
    <scope>NUCLEOTIDE SEQUENCE [LARGE SCALE GENOMIC DNA]</scope>
</reference>
<dbReference type="SMART" id="SM00320">
    <property type="entry name" value="WD40"/>
    <property type="match status" value="5"/>
</dbReference>
<dbReference type="InterPro" id="IPR016024">
    <property type="entry name" value="ARM-type_fold"/>
</dbReference>
<geneLocation type="mitochondrion" evidence="5"/>
<dbReference type="Gene3D" id="2.130.10.10">
    <property type="entry name" value="YVTN repeat-like/Quinoprotein amine dehydrogenase"/>
    <property type="match status" value="1"/>
</dbReference>
<evidence type="ECO:0000313" key="5">
    <source>
        <dbReference type="EMBL" id="SPR01132.1"/>
    </source>
</evidence>
<dbReference type="GO" id="GO:0030307">
    <property type="term" value="P:positive regulation of cell growth"/>
    <property type="evidence" value="ECO:0007669"/>
    <property type="project" value="TreeGrafter"/>
</dbReference>
<dbReference type="InterPro" id="IPR036322">
    <property type="entry name" value="WD40_repeat_dom_sf"/>
</dbReference>
<dbReference type="GO" id="GO:0005737">
    <property type="term" value="C:cytoplasm"/>
    <property type="evidence" value="ECO:0007669"/>
    <property type="project" value="TreeGrafter"/>
</dbReference>
<dbReference type="Pfam" id="PF00400">
    <property type="entry name" value="WD40"/>
    <property type="match status" value="2"/>
</dbReference>
<dbReference type="EMBL" id="OVEO01000016">
    <property type="protein sequence ID" value="SPR01132.1"/>
    <property type="molecule type" value="Genomic_DNA"/>
</dbReference>
<accession>A0A3P3YLQ5</accession>
<dbReference type="InterPro" id="IPR001680">
    <property type="entry name" value="WD40_rpt"/>
</dbReference>
<keyword evidence="5" id="KW-0496">Mitochondrion</keyword>
<dbReference type="Gene3D" id="1.25.10.10">
    <property type="entry name" value="Leucine-rich Repeat Variant"/>
    <property type="match status" value="1"/>
</dbReference>
<dbReference type="InterPro" id="IPR011989">
    <property type="entry name" value="ARM-like"/>
</dbReference>
<dbReference type="GO" id="GO:0030674">
    <property type="term" value="F:protein-macromolecule adaptor activity"/>
    <property type="evidence" value="ECO:0007669"/>
    <property type="project" value="TreeGrafter"/>
</dbReference>
<dbReference type="InterPro" id="IPR004083">
    <property type="entry name" value="Raptor"/>
</dbReference>
<dbReference type="SUPFAM" id="SSF48371">
    <property type="entry name" value="ARM repeat"/>
    <property type="match status" value="1"/>
</dbReference>
<dbReference type="Proteomes" id="UP000290189">
    <property type="component" value="Unassembled WGS sequence"/>
</dbReference>
<protein>
    <recommendedName>
        <fullName evidence="4">Raptor N-terminal CASPase-like domain-containing protein</fullName>
    </recommendedName>
</protein>
<evidence type="ECO:0000313" key="6">
    <source>
        <dbReference type="Proteomes" id="UP000290189"/>
    </source>
</evidence>
<proteinExistence type="inferred from homology"/>
<keyword evidence="3" id="KW-0677">Repeat</keyword>
<comment type="similarity">
    <text evidence="1">Belongs to the WD repeat RAPTOR family.</text>
</comment>
<feature type="domain" description="Raptor N-terminal CASPase-like" evidence="4">
    <location>
        <begin position="45"/>
        <end position="198"/>
    </location>
</feature>
<dbReference type="GO" id="GO:0031931">
    <property type="term" value="C:TORC1 complex"/>
    <property type="evidence" value="ECO:0007669"/>
    <property type="project" value="InterPro"/>
</dbReference>
<dbReference type="GO" id="GO:0010506">
    <property type="term" value="P:regulation of autophagy"/>
    <property type="evidence" value="ECO:0007669"/>
    <property type="project" value="TreeGrafter"/>
</dbReference>
<gene>
    <name evidence="5" type="ORF">PLBR_LOCUS8347</name>
</gene>
<dbReference type="PANTHER" id="PTHR12848">
    <property type="entry name" value="REGULATORY-ASSOCIATED PROTEIN OF MTOR"/>
    <property type="match status" value="1"/>
</dbReference>
<dbReference type="InterPro" id="IPR029347">
    <property type="entry name" value="Raptor_N"/>
</dbReference>
<dbReference type="AlphaFoldDB" id="A0A3P3YLQ5"/>
<dbReference type="Pfam" id="PF14538">
    <property type="entry name" value="Raptor_N"/>
    <property type="match status" value="1"/>
</dbReference>
<organism evidence="5 6">
    <name type="scientific">Plasmodiophora brassicae</name>
    <name type="common">Clubroot disease agent</name>
    <dbReference type="NCBI Taxonomy" id="37360"/>
    <lineage>
        <taxon>Eukaryota</taxon>
        <taxon>Sar</taxon>
        <taxon>Rhizaria</taxon>
        <taxon>Endomyxa</taxon>
        <taxon>Phytomyxea</taxon>
        <taxon>Plasmodiophorida</taxon>
        <taxon>Plasmodiophoridae</taxon>
        <taxon>Plasmodiophora</taxon>
    </lineage>
</organism>
<sequence length="1169" mass="129561">MDGDAGARDDDAEEVEVFADRGHLYAAGIVDRRAPNRTEWRMRGRMRTVSVALVMCLNIGVDPPDVIRAQPCARLECWVDPLTLPAQKALSTIGNRLQNQYERWQPRARYVQSLDQTVEDVRKLCISLRRSSKHERILFHYNGHGVPRPTTNGEIWVFNKNYTQYIPLSIFDLHSWLSSPSIYVFDCSAAGIIASAFAQIAAQQRDESGPSSTDIILLAACSANDVLPMGSGLGVADVFTSCLTTPIRMALRWFVTRSGTFLRNITPDDIDMLPGKPNDRKSPCGELNWIFTAVTDTIAWNTLPCALFQRMFRQDLLVASLFRNYLLAERIMRSLRSEAALAQLEKYVADPDNVTFQPSSFFTEQLTAFEVWLEFGSESKRPMELPVVLQVLLSQAHRLRALQLLATFIDLGPWAVNLALSVGIFPYVLKLLQSPTTELRHVLIFIWTKIIAFDQSCQRELVKDQYHLYFLKHISPTSSPVFLQRLMSLFVVSGICDRFSQGQHAILTAGGLGALAGCMTDTTPLTRVLVLVCCAKLWERYEPAREAALRQLVTPHSPLNVVDYVVSIAQQDGVPQVRAAAAYALGTFIVTSTETNATTRAPAEGNKTALLHLGIVRRLCTLATDGSGLVRAELVHTIHALIGGQREAFADIAAMIPYADMTRPFPDENVSSNVLNESRVFIWKIVLMLCRDPLPRVAQIALTLHKLLCPYRLVRSASGQAINASAAHDAPEHGASIPRIKSDSSFLHMHEPASTTIEHRSTFYDFTCDLFSRGSEGGLGPSFDDERWIERQEQPPDADQQIMIQEARYQKANQTDQEALHRNYEDIAERRLSGELALLTSPFEQTTKLIMHPYEPLVVSADPTRLAVFNYETSQLLNTITNGNTRGSAITSLQWLNPKHVSLVAVGSDDGVVRVWRNCHDAAGKVAIISAWTAVPGMKRGAIPGLVLDWQQQQMRLLCAGNSNVIKVWDTSREFLTADMVVSDTKTLAITSVCADNDLVFTGGSDNRVRMCDLRAPSSPAQELCTHDGWVVSVRAQQHTIAPMLVSASVRGDVRVSDLRKPTEPVSIFQAHHSGSKSEPLNTFAISDVAPLYAAGSVKQFVNIGTLSGTPMNALRYQDGFLGQRIGPVNCVAFHPRALLLAVGCGDRTISIVNDRDDDHHNHPVIVQR</sequence>
<dbReference type="GO" id="GO:0031929">
    <property type="term" value="P:TOR signaling"/>
    <property type="evidence" value="ECO:0007669"/>
    <property type="project" value="InterPro"/>
</dbReference>
<dbReference type="InterPro" id="IPR015943">
    <property type="entry name" value="WD40/YVTN_repeat-like_dom_sf"/>
</dbReference>
<name>A0A3P3YLQ5_PLABS</name>
<evidence type="ECO:0000256" key="2">
    <source>
        <dbReference type="ARBA" id="ARBA00022574"/>
    </source>
</evidence>
<evidence type="ECO:0000256" key="3">
    <source>
        <dbReference type="ARBA" id="ARBA00022737"/>
    </source>
</evidence>
<evidence type="ECO:0000259" key="4">
    <source>
        <dbReference type="SMART" id="SM01302"/>
    </source>
</evidence>
<keyword evidence="2" id="KW-0853">WD repeat</keyword>
<dbReference type="GO" id="GO:0071230">
    <property type="term" value="P:cellular response to amino acid stimulus"/>
    <property type="evidence" value="ECO:0007669"/>
    <property type="project" value="TreeGrafter"/>
</dbReference>
<dbReference type="SMART" id="SM01302">
    <property type="entry name" value="Raptor_N"/>
    <property type="match status" value="1"/>
</dbReference>
<dbReference type="GO" id="GO:0009267">
    <property type="term" value="P:cellular response to starvation"/>
    <property type="evidence" value="ECO:0007669"/>
    <property type="project" value="TreeGrafter"/>
</dbReference>